<dbReference type="InterPro" id="IPR000244">
    <property type="entry name" value="Ribosomal_bL9"/>
</dbReference>
<dbReference type="InterPro" id="IPR020070">
    <property type="entry name" value="Ribosomal_bL9_N"/>
</dbReference>
<gene>
    <name evidence="7" type="ORF">Cvel_9783</name>
</gene>
<feature type="region of interest" description="Disordered" evidence="4">
    <location>
        <begin position="325"/>
        <end position="350"/>
    </location>
</feature>
<evidence type="ECO:0000256" key="1">
    <source>
        <dbReference type="ARBA" id="ARBA00010605"/>
    </source>
</evidence>
<evidence type="ECO:0000313" key="7">
    <source>
        <dbReference type="EMBL" id="CEM50082.1"/>
    </source>
</evidence>
<name>A0A0G4HZR5_9ALVE</name>
<feature type="domain" description="Ribosomal protein L9" evidence="6">
    <location>
        <begin position="72"/>
        <end position="107"/>
    </location>
</feature>
<feature type="chain" id="PRO_5005191972" description="Ribosomal protein L9 domain-containing protein" evidence="5">
    <location>
        <begin position="26"/>
        <end position="350"/>
    </location>
</feature>
<dbReference type="InterPro" id="IPR036791">
    <property type="entry name" value="Ribosomal_bL9_C_sf"/>
</dbReference>
<dbReference type="GO" id="GO:1990904">
    <property type="term" value="C:ribonucleoprotein complex"/>
    <property type="evidence" value="ECO:0007669"/>
    <property type="project" value="UniProtKB-KW"/>
</dbReference>
<dbReference type="SUPFAM" id="SSF55653">
    <property type="entry name" value="Ribosomal protein L9 C-domain"/>
    <property type="match status" value="1"/>
</dbReference>
<keyword evidence="3" id="KW-0687">Ribonucleoprotein</keyword>
<dbReference type="GO" id="GO:0006412">
    <property type="term" value="P:translation"/>
    <property type="evidence" value="ECO:0007669"/>
    <property type="project" value="InterPro"/>
</dbReference>
<evidence type="ECO:0000256" key="5">
    <source>
        <dbReference type="SAM" id="SignalP"/>
    </source>
</evidence>
<feature type="signal peptide" evidence="5">
    <location>
        <begin position="1"/>
        <end position="25"/>
    </location>
</feature>
<evidence type="ECO:0000259" key="6">
    <source>
        <dbReference type="Pfam" id="PF01281"/>
    </source>
</evidence>
<dbReference type="Pfam" id="PF01281">
    <property type="entry name" value="Ribosomal_L9_N"/>
    <property type="match status" value="1"/>
</dbReference>
<accession>A0A0G4HZR5</accession>
<dbReference type="AlphaFoldDB" id="A0A0G4HZR5"/>
<evidence type="ECO:0000256" key="3">
    <source>
        <dbReference type="ARBA" id="ARBA00023274"/>
    </source>
</evidence>
<comment type="similarity">
    <text evidence="1">Belongs to the bacterial ribosomal protein bL9 family.</text>
</comment>
<dbReference type="Gene3D" id="3.40.5.10">
    <property type="entry name" value="Ribosomal protein L9, N-terminal domain"/>
    <property type="match status" value="1"/>
</dbReference>
<keyword evidence="5" id="KW-0732">Signal</keyword>
<dbReference type="GO" id="GO:0005840">
    <property type="term" value="C:ribosome"/>
    <property type="evidence" value="ECO:0007669"/>
    <property type="project" value="UniProtKB-KW"/>
</dbReference>
<dbReference type="SUPFAM" id="SSF55658">
    <property type="entry name" value="L9 N-domain-like"/>
    <property type="match status" value="1"/>
</dbReference>
<proteinExistence type="inferred from homology"/>
<keyword evidence="2" id="KW-0689">Ribosomal protein</keyword>
<protein>
    <recommendedName>
        <fullName evidence="6">Ribosomal protein L9 domain-containing protein</fullName>
    </recommendedName>
</protein>
<reference evidence="7" key="1">
    <citation type="submission" date="2014-11" db="EMBL/GenBank/DDBJ databases">
        <authorList>
            <person name="Otto D Thomas"/>
            <person name="Naeem Raeece"/>
        </authorList>
    </citation>
    <scope>NUCLEOTIDE SEQUENCE</scope>
</reference>
<evidence type="ECO:0000256" key="4">
    <source>
        <dbReference type="SAM" id="MobiDB-lite"/>
    </source>
</evidence>
<dbReference type="InterPro" id="IPR009027">
    <property type="entry name" value="Ribosomal_bL9/RNase_H1_N"/>
</dbReference>
<feature type="compositionally biased region" description="Basic and acidic residues" evidence="4">
    <location>
        <begin position="286"/>
        <end position="303"/>
    </location>
</feature>
<feature type="region of interest" description="Disordered" evidence="4">
    <location>
        <begin position="272"/>
        <end position="303"/>
    </location>
</feature>
<dbReference type="PANTHER" id="PTHR21368">
    <property type="entry name" value="50S RIBOSOMAL PROTEIN L9"/>
    <property type="match status" value="1"/>
</dbReference>
<organism evidence="7">
    <name type="scientific">Chromera velia CCMP2878</name>
    <dbReference type="NCBI Taxonomy" id="1169474"/>
    <lineage>
        <taxon>Eukaryota</taxon>
        <taxon>Sar</taxon>
        <taxon>Alveolata</taxon>
        <taxon>Colpodellida</taxon>
        <taxon>Chromeraceae</taxon>
        <taxon>Chromera</taxon>
    </lineage>
</organism>
<dbReference type="VEuPathDB" id="CryptoDB:Cvel_9783"/>
<evidence type="ECO:0000256" key="2">
    <source>
        <dbReference type="ARBA" id="ARBA00022980"/>
    </source>
</evidence>
<sequence>MGGCVALGVACCLFALLLETPRGFSVGFADVPWPSPSLSRRPGRSAADFLTRLEATKNKGFLRVKRDLRYNITLLVDHKQLGVSGDIISVKPSTAHNWLIPFNIGRYSLPEDFQVVAERQKEDREARTVRKAEFEATRDVLEAEPLFFIRSPNPDKPSELEAVISQEDVLDALKEQVGFEGKRMNILCSVGLKSMDVFGVYNIGVRIAGPVVAKVRAVVAPTREVADTLALERDAYMDFIELLSLSDVDDDRKAAQEERIRRKKALLAKAEARKQMRKGSSVSKKQAKEDVEKELLQDQSDREAALNKETLSSLFVGDGLAAALAKESDDPKEVPAYMEGLDDDESDEDE</sequence>
<dbReference type="GO" id="GO:0003735">
    <property type="term" value="F:structural constituent of ribosome"/>
    <property type="evidence" value="ECO:0007669"/>
    <property type="project" value="InterPro"/>
</dbReference>
<dbReference type="InterPro" id="IPR036935">
    <property type="entry name" value="Ribosomal_bL9_N_sf"/>
</dbReference>
<dbReference type="EMBL" id="CDMZ01004552">
    <property type="protein sequence ID" value="CEM50082.1"/>
    <property type="molecule type" value="Genomic_DNA"/>
</dbReference>
<feature type="compositionally biased region" description="Acidic residues" evidence="4">
    <location>
        <begin position="340"/>
        <end position="350"/>
    </location>
</feature>